<evidence type="ECO:0000313" key="1">
    <source>
        <dbReference type="EMBL" id="KKM06482.1"/>
    </source>
</evidence>
<dbReference type="AlphaFoldDB" id="A0A0F9HTL7"/>
<sequence length="50" mass="6009">MEKILCYCGEKYIIWELTNITHNTKIPQCFCHGCLYKYLDQHKGLDKEKD</sequence>
<organism evidence="1">
    <name type="scientific">marine sediment metagenome</name>
    <dbReference type="NCBI Taxonomy" id="412755"/>
    <lineage>
        <taxon>unclassified sequences</taxon>
        <taxon>metagenomes</taxon>
        <taxon>ecological metagenomes</taxon>
    </lineage>
</organism>
<name>A0A0F9HTL7_9ZZZZ</name>
<gene>
    <name evidence="1" type="ORF">LCGC14_1743540</name>
</gene>
<protein>
    <submittedName>
        <fullName evidence="1">Uncharacterized protein</fullName>
    </submittedName>
</protein>
<dbReference type="EMBL" id="LAZR01015984">
    <property type="protein sequence ID" value="KKM06482.1"/>
    <property type="molecule type" value="Genomic_DNA"/>
</dbReference>
<accession>A0A0F9HTL7</accession>
<proteinExistence type="predicted"/>
<comment type="caution">
    <text evidence="1">The sequence shown here is derived from an EMBL/GenBank/DDBJ whole genome shotgun (WGS) entry which is preliminary data.</text>
</comment>
<reference evidence="1" key="1">
    <citation type="journal article" date="2015" name="Nature">
        <title>Complex archaea that bridge the gap between prokaryotes and eukaryotes.</title>
        <authorList>
            <person name="Spang A."/>
            <person name="Saw J.H."/>
            <person name="Jorgensen S.L."/>
            <person name="Zaremba-Niedzwiedzka K."/>
            <person name="Martijn J."/>
            <person name="Lind A.E."/>
            <person name="van Eijk R."/>
            <person name="Schleper C."/>
            <person name="Guy L."/>
            <person name="Ettema T.J."/>
        </authorList>
    </citation>
    <scope>NUCLEOTIDE SEQUENCE</scope>
</reference>